<feature type="compositionally biased region" description="Low complexity" evidence="1">
    <location>
        <begin position="445"/>
        <end position="481"/>
    </location>
</feature>
<dbReference type="Gene3D" id="3.30.830.10">
    <property type="entry name" value="Metalloenzyme, LuxS/M16 peptidase-like"/>
    <property type="match status" value="2"/>
</dbReference>
<dbReference type="GO" id="GO:0046872">
    <property type="term" value="F:metal ion binding"/>
    <property type="evidence" value="ECO:0007669"/>
    <property type="project" value="InterPro"/>
</dbReference>
<dbReference type="PANTHER" id="PTHR11851:SF224">
    <property type="entry name" value="PROCESSING PROTEASE"/>
    <property type="match status" value="1"/>
</dbReference>
<dbReference type="Pfam" id="PF00675">
    <property type="entry name" value="Peptidase_M16"/>
    <property type="match status" value="1"/>
</dbReference>
<dbReference type="InterPro" id="IPR007863">
    <property type="entry name" value="Peptidase_M16_C"/>
</dbReference>
<protein>
    <submittedName>
        <fullName evidence="5">Peptidase, M16 family</fullName>
    </submittedName>
</protein>
<dbReference type="InterPro" id="IPR050361">
    <property type="entry name" value="MPP/UQCRC_Complex"/>
</dbReference>
<dbReference type="EMBL" id="CADCUU010000050">
    <property type="protein sequence ID" value="CAA9388816.1"/>
    <property type="molecule type" value="Genomic_DNA"/>
</dbReference>
<dbReference type="AlphaFoldDB" id="A0A6J4NLV2"/>
<dbReference type="InterPro" id="IPR011249">
    <property type="entry name" value="Metalloenz_LuxS/M16"/>
</dbReference>
<dbReference type="PANTHER" id="PTHR11851">
    <property type="entry name" value="METALLOPROTEASE"/>
    <property type="match status" value="1"/>
</dbReference>
<sequence>MIRAAICASVSLWASVWAVSAQAAVEIQEVTSPGGIEAWLVEEHSIPFTALEIHVRGGANLDREGKRGAVNLMMALLEEGSGDMDARAFQEAREGLAASFGFDAGDDTVSISASMLTENRDEAVDLLRQALVEPRFDEDAIERVRAQVESNIASDAQDPGTIAGDVFMAQAFGDHPYGSSLSGTPDTVAGLTREDLVQAHRDTLVKDRVYVGAVGDITPEELGALLDELLGDLPEEGPAQPPEVAFGLEGGVTVVDYPTPQATAMFGHEGMERDDPDYFAATILNHVLGAGGFESRLMTEVREKRGLTYGIGTYLVPKDYAEMWLGSVASDNRTIAEAIEVVRDIWADVAANGITEEELRAAKTYLTGEYPLRFDGNSEIAGILVGMQLIGLPPDYVINRNSYIEAVTMEDIRRVAGELMDPEGLHFVVVGQPEGLEQAEEAEPVVEAPVEESAAPAPAAAPAEGMEAPADAPAMEGAASE</sequence>
<evidence type="ECO:0000259" key="4">
    <source>
        <dbReference type="Pfam" id="PF05193"/>
    </source>
</evidence>
<proteinExistence type="predicted"/>
<evidence type="ECO:0000313" key="5">
    <source>
        <dbReference type="EMBL" id="CAA9388816.1"/>
    </source>
</evidence>
<evidence type="ECO:0000256" key="1">
    <source>
        <dbReference type="SAM" id="MobiDB-lite"/>
    </source>
</evidence>
<feature type="domain" description="Peptidase M16 N-terminal" evidence="3">
    <location>
        <begin position="43"/>
        <end position="184"/>
    </location>
</feature>
<dbReference type="SUPFAM" id="SSF63411">
    <property type="entry name" value="LuxS/MPP-like metallohydrolase"/>
    <property type="match status" value="2"/>
</dbReference>
<gene>
    <name evidence="5" type="ORF">AVDCRST_MAG15-321</name>
</gene>
<feature type="chain" id="PRO_5026984130" evidence="2">
    <location>
        <begin position="24"/>
        <end position="481"/>
    </location>
</feature>
<accession>A0A6J4NLV2</accession>
<feature type="signal peptide" evidence="2">
    <location>
        <begin position="1"/>
        <end position="23"/>
    </location>
</feature>
<evidence type="ECO:0000259" key="3">
    <source>
        <dbReference type="Pfam" id="PF00675"/>
    </source>
</evidence>
<dbReference type="InterPro" id="IPR011765">
    <property type="entry name" value="Pept_M16_N"/>
</dbReference>
<feature type="domain" description="Peptidase M16 C-terminal" evidence="4">
    <location>
        <begin position="191"/>
        <end position="365"/>
    </location>
</feature>
<organism evidence="5">
    <name type="scientific">uncultured Rubellimicrobium sp</name>
    <dbReference type="NCBI Taxonomy" id="543078"/>
    <lineage>
        <taxon>Bacteria</taxon>
        <taxon>Pseudomonadati</taxon>
        <taxon>Pseudomonadota</taxon>
        <taxon>Alphaproteobacteria</taxon>
        <taxon>Rhodobacterales</taxon>
        <taxon>Roseobacteraceae</taxon>
        <taxon>Rubellimicrobium</taxon>
        <taxon>environmental samples</taxon>
    </lineage>
</organism>
<evidence type="ECO:0000256" key="2">
    <source>
        <dbReference type="SAM" id="SignalP"/>
    </source>
</evidence>
<feature type="region of interest" description="Disordered" evidence="1">
    <location>
        <begin position="436"/>
        <end position="481"/>
    </location>
</feature>
<dbReference type="Pfam" id="PF05193">
    <property type="entry name" value="Peptidase_M16_C"/>
    <property type="match status" value="1"/>
</dbReference>
<keyword evidence="2" id="KW-0732">Signal</keyword>
<name>A0A6J4NLV2_9RHOB</name>
<reference evidence="5" key="1">
    <citation type="submission" date="2020-02" db="EMBL/GenBank/DDBJ databases">
        <authorList>
            <person name="Meier V. D."/>
        </authorList>
    </citation>
    <scope>NUCLEOTIDE SEQUENCE</scope>
    <source>
        <strain evidence="5">AVDCRST_MAG15</strain>
    </source>
</reference>